<dbReference type="RefSeq" id="WP_072407775.1">
    <property type="nucleotide sequence ID" value="NZ_FPKW01000003.1"/>
</dbReference>
<name>A0A1K2IHZ7_9FLAO</name>
<keyword evidence="1" id="KW-0732">Signal</keyword>
<dbReference type="STRING" id="1612149.SAMN05216324_1035"/>
<sequence length="418" mass="43790">MTKKLFPALLLVGAFTIVNAQVGVNTETPHATLDVVGDPANNAKLDGIIAPRISGDLLKAKMYTPLQTGALVYVTTADPSPGGQTLDVTSTGYYYFNGDLDKWIKITSGIPSEPWKIQGTNSQSTLNTDNIYQQGKVAIGTNSAILASTKQLDVVGDFKSKYTDGTNYFGIETNSTDFGTPINLMYYANDNDLLSASNTSVLSLYNGVSNLQSNNGQGGGSVAAFSNSTGGNAGMVANNSDASVISSIWGYNDSSRSNVSLSHSKNSAESSTVTINKNVGVTFGFSNTVGTTEGEYTFPRTNGSANQVLVTDGAGNAVLSWKDASSLNSKIRNVSSGAILADDYTVLIAGNISLPAATATNLGKVYNLINDTNGPVTITGTFRINGGNFTNYNLNNTDLGRGIVVQSTGSAWVVISRY</sequence>
<evidence type="ECO:0000256" key="1">
    <source>
        <dbReference type="SAM" id="SignalP"/>
    </source>
</evidence>
<protein>
    <submittedName>
        <fullName evidence="2">Uncharacterized protein</fullName>
    </submittedName>
</protein>
<evidence type="ECO:0000313" key="2">
    <source>
        <dbReference type="EMBL" id="SFZ91856.1"/>
    </source>
</evidence>
<feature type="chain" id="PRO_5012724346" evidence="1">
    <location>
        <begin position="21"/>
        <end position="418"/>
    </location>
</feature>
<reference evidence="3" key="1">
    <citation type="submission" date="2016-10" db="EMBL/GenBank/DDBJ databases">
        <authorList>
            <person name="Varghese N."/>
            <person name="Submissions S."/>
        </authorList>
    </citation>
    <scope>NUCLEOTIDE SEQUENCE [LARGE SCALE GENOMIC DNA]</scope>
    <source>
        <strain evidence="3">SUR2</strain>
    </source>
</reference>
<keyword evidence="3" id="KW-1185">Reference proteome</keyword>
<feature type="signal peptide" evidence="1">
    <location>
        <begin position="1"/>
        <end position="20"/>
    </location>
</feature>
<organism evidence="2 3">
    <name type="scientific">Chryseobacterium limigenitum</name>
    <dbReference type="NCBI Taxonomy" id="1612149"/>
    <lineage>
        <taxon>Bacteria</taxon>
        <taxon>Pseudomonadati</taxon>
        <taxon>Bacteroidota</taxon>
        <taxon>Flavobacteriia</taxon>
        <taxon>Flavobacteriales</taxon>
        <taxon>Weeksellaceae</taxon>
        <taxon>Chryseobacterium group</taxon>
        <taxon>Chryseobacterium</taxon>
    </lineage>
</organism>
<gene>
    <name evidence="2" type="ORF">SAMN05216324_1035</name>
</gene>
<proteinExistence type="predicted"/>
<dbReference type="OrthoDB" id="1242646at2"/>
<evidence type="ECO:0000313" key="3">
    <source>
        <dbReference type="Proteomes" id="UP000182034"/>
    </source>
</evidence>
<dbReference type="AlphaFoldDB" id="A0A1K2IHZ7"/>
<accession>A0A1K2IHZ7</accession>
<dbReference type="Proteomes" id="UP000182034">
    <property type="component" value="Unassembled WGS sequence"/>
</dbReference>
<dbReference type="EMBL" id="FPKW01000003">
    <property type="protein sequence ID" value="SFZ91856.1"/>
    <property type="molecule type" value="Genomic_DNA"/>
</dbReference>